<evidence type="ECO:0000313" key="4">
    <source>
        <dbReference type="EMBL" id="MCZ4553587.1"/>
    </source>
</evidence>
<dbReference type="Gene3D" id="3.40.50.1820">
    <property type="entry name" value="alpha/beta hydrolase"/>
    <property type="match status" value="1"/>
</dbReference>
<evidence type="ECO:0000256" key="2">
    <source>
        <dbReference type="SAM" id="Phobius"/>
    </source>
</evidence>
<organism evidence="4 5">
    <name type="scientific">Gordonia rubripertincta</name>
    <name type="common">Rhodococcus corallinus</name>
    <dbReference type="NCBI Taxonomy" id="36822"/>
    <lineage>
        <taxon>Bacteria</taxon>
        <taxon>Bacillati</taxon>
        <taxon>Actinomycetota</taxon>
        <taxon>Actinomycetes</taxon>
        <taxon>Mycobacteriales</taxon>
        <taxon>Gordoniaceae</taxon>
        <taxon>Gordonia</taxon>
    </lineage>
</organism>
<proteinExistence type="predicted"/>
<feature type="compositionally biased region" description="Basic and acidic residues" evidence="1">
    <location>
        <begin position="17"/>
        <end position="28"/>
    </location>
</feature>
<dbReference type="Pfam" id="PF12697">
    <property type="entry name" value="Abhydrolase_6"/>
    <property type="match status" value="1"/>
</dbReference>
<sequence>MAYDLRPAPRTVTDWDDDRRKERLRETRSGGGRTPRRSVVQLGVALLAVVIVCTQYWVYDVAPERARLASTHPQVHHIYDAQDLLDQDTAVVDLVGLGNLDASVTAMALPSFTRIGQVWAVQYDNSGLDTAVISRIVAQHALREGVDRIVLAGHSMGGIIALEVAEHIAEDTDLELKAVILDCTPINLHAVRAQSRDAGEDMLRWMGWLPGARESRSLRLLVETVARKDRYLFPSSGRNRFVDLGELTHVVDEVMHKKILSKNTASNGLIESQFRAIVASGAQDDLETLTSGDNNPAFVFLRPTFGDADPVVDVDYSQRALFEHTGGPDGRLLVVRMPGTGHANPGQQPVLYNRAIEDAIDPFLTELELRDGDSAVADAAAGRDRGAP</sequence>
<accession>A0ABT4N2W8</accession>
<feature type="domain" description="AB hydrolase-1" evidence="3">
    <location>
        <begin position="86"/>
        <end position="352"/>
    </location>
</feature>
<gene>
    <name evidence="4" type="ORF">O4213_26610</name>
</gene>
<keyword evidence="2" id="KW-1133">Transmembrane helix</keyword>
<evidence type="ECO:0000313" key="5">
    <source>
        <dbReference type="Proteomes" id="UP001067235"/>
    </source>
</evidence>
<dbReference type="Proteomes" id="UP001067235">
    <property type="component" value="Unassembled WGS sequence"/>
</dbReference>
<dbReference type="SUPFAM" id="SSF53474">
    <property type="entry name" value="alpha/beta-Hydrolases"/>
    <property type="match status" value="1"/>
</dbReference>
<keyword evidence="5" id="KW-1185">Reference proteome</keyword>
<keyword evidence="4" id="KW-0378">Hydrolase</keyword>
<keyword evidence="2" id="KW-0812">Transmembrane</keyword>
<protein>
    <submittedName>
        <fullName evidence="4">Alpha/beta hydrolase</fullName>
    </submittedName>
</protein>
<dbReference type="GO" id="GO:0016787">
    <property type="term" value="F:hydrolase activity"/>
    <property type="evidence" value="ECO:0007669"/>
    <property type="project" value="UniProtKB-KW"/>
</dbReference>
<evidence type="ECO:0000256" key="1">
    <source>
        <dbReference type="SAM" id="MobiDB-lite"/>
    </source>
</evidence>
<reference evidence="4" key="1">
    <citation type="submission" date="2022-12" db="EMBL/GenBank/DDBJ databases">
        <authorList>
            <person name="Krivoruchko A.V."/>
            <person name="Elkin A."/>
        </authorList>
    </citation>
    <scope>NUCLEOTIDE SEQUENCE</scope>
    <source>
        <strain evidence="4">IEGM 1388</strain>
    </source>
</reference>
<feature type="transmembrane region" description="Helical" evidence="2">
    <location>
        <begin position="38"/>
        <end position="59"/>
    </location>
</feature>
<keyword evidence="2" id="KW-0472">Membrane</keyword>
<dbReference type="InterPro" id="IPR029058">
    <property type="entry name" value="AB_hydrolase_fold"/>
</dbReference>
<feature type="region of interest" description="Disordered" evidence="1">
    <location>
        <begin position="1"/>
        <end position="35"/>
    </location>
</feature>
<comment type="caution">
    <text evidence="4">The sequence shown here is derived from an EMBL/GenBank/DDBJ whole genome shotgun (WGS) entry which is preliminary data.</text>
</comment>
<dbReference type="InterPro" id="IPR000073">
    <property type="entry name" value="AB_hydrolase_1"/>
</dbReference>
<evidence type="ECO:0000259" key="3">
    <source>
        <dbReference type="Pfam" id="PF12697"/>
    </source>
</evidence>
<name>A0ABT4N2W8_GORRU</name>
<dbReference type="RefSeq" id="WP_301574229.1">
    <property type="nucleotide sequence ID" value="NZ_JAPWIE010000010.1"/>
</dbReference>
<dbReference type="EMBL" id="JAPWIE010000010">
    <property type="protein sequence ID" value="MCZ4553587.1"/>
    <property type="molecule type" value="Genomic_DNA"/>
</dbReference>